<evidence type="ECO:0008006" key="3">
    <source>
        <dbReference type="Google" id="ProtNLM"/>
    </source>
</evidence>
<gene>
    <name evidence="1" type="ORF">J2853_004640</name>
</gene>
<reference evidence="1 2" key="1">
    <citation type="submission" date="2023-07" db="EMBL/GenBank/DDBJ databases">
        <title>Sequencing the genomes of 1000 actinobacteria strains.</title>
        <authorList>
            <person name="Klenk H.-P."/>
        </authorList>
    </citation>
    <scope>NUCLEOTIDE SEQUENCE [LARGE SCALE GENOMIC DNA]</scope>
    <source>
        <strain evidence="1 2">DSM 46740</strain>
    </source>
</reference>
<organism evidence="1 2">
    <name type="scientific">Streptosporangium lutulentum</name>
    <dbReference type="NCBI Taxonomy" id="1461250"/>
    <lineage>
        <taxon>Bacteria</taxon>
        <taxon>Bacillati</taxon>
        <taxon>Actinomycetota</taxon>
        <taxon>Actinomycetes</taxon>
        <taxon>Streptosporangiales</taxon>
        <taxon>Streptosporangiaceae</taxon>
        <taxon>Streptosporangium</taxon>
    </lineage>
</organism>
<evidence type="ECO:0000313" key="2">
    <source>
        <dbReference type="Proteomes" id="UP001225356"/>
    </source>
</evidence>
<dbReference type="Proteomes" id="UP001225356">
    <property type="component" value="Unassembled WGS sequence"/>
</dbReference>
<comment type="caution">
    <text evidence="1">The sequence shown here is derived from an EMBL/GenBank/DDBJ whole genome shotgun (WGS) entry which is preliminary data.</text>
</comment>
<protein>
    <recommendedName>
        <fullName evidence="3">Transcriptional regulator</fullName>
    </recommendedName>
</protein>
<evidence type="ECO:0000313" key="1">
    <source>
        <dbReference type="EMBL" id="MDP9845429.1"/>
    </source>
</evidence>
<accession>A0ABT9QFG7</accession>
<dbReference type="EMBL" id="JAUSQU010000001">
    <property type="protein sequence ID" value="MDP9845429.1"/>
    <property type="molecule type" value="Genomic_DNA"/>
</dbReference>
<name>A0ABT9QFG7_9ACTN</name>
<keyword evidence="2" id="KW-1185">Reference proteome</keyword>
<proteinExistence type="predicted"/>
<dbReference type="RefSeq" id="WP_307561061.1">
    <property type="nucleotide sequence ID" value="NZ_JAUSQU010000001.1"/>
</dbReference>
<sequence length="106" mass="12209">MSARGYGMLRPYVVPETLEELIGPVGGVITLPRHLDWGPKRSYHLDQIADARLLYMRVIRESATPADLRQFLNAAMLRRLWPELVLPPPVRALWVDRFPELRHQAA</sequence>